<dbReference type="Pfam" id="PF08445">
    <property type="entry name" value="FR47"/>
    <property type="match status" value="1"/>
</dbReference>
<evidence type="ECO:0000313" key="2">
    <source>
        <dbReference type="EMBL" id="GED97378.1"/>
    </source>
</evidence>
<dbReference type="OrthoDB" id="9797456at2"/>
<dbReference type="RefSeq" id="WP_161926710.1">
    <property type="nucleotide sequence ID" value="NZ_BJOU01000001.1"/>
</dbReference>
<name>A0A7I9UW24_9ACTN</name>
<dbReference type="Proteomes" id="UP000444980">
    <property type="component" value="Unassembled WGS sequence"/>
</dbReference>
<organism evidence="2 3">
    <name type="scientific">Gordonia crocea</name>
    <dbReference type="NCBI Taxonomy" id="589162"/>
    <lineage>
        <taxon>Bacteria</taxon>
        <taxon>Bacillati</taxon>
        <taxon>Actinomycetota</taxon>
        <taxon>Actinomycetes</taxon>
        <taxon>Mycobacteriales</taxon>
        <taxon>Gordoniaceae</taxon>
        <taxon>Gordonia</taxon>
    </lineage>
</organism>
<sequence length="228" mass="24686">MRSDHPPLTTDPVGASLTGAHAGYALRRGRISRYDPEVSVFYAHPAELTEDDWADLAELAGTGATVGLRGRRTPLPDGWTVLRTFELVMYSGAGLVTRPDDEAVVLGPDDVDDMLDLVAAAQPGPFARRTVELGRYLGFRDDDGRLIAMAGERMRPPGWGEISAVATAPHARGKGLAQRLIRAVGAHIVQRGDLPFLHTSADNPARALYERLGFELVDEVDLEIVQVP</sequence>
<reference evidence="3" key="1">
    <citation type="submission" date="2019-06" db="EMBL/GenBank/DDBJ databases">
        <title>Gordonia isolated from sludge of a wastewater treatment plant.</title>
        <authorList>
            <person name="Tamura T."/>
            <person name="Aoyama K."/>
            <person name="Kang Y."/>
            <person name="Saito S."/>
            <person name="Akiyama N."/>
            <person name="Yazawa K."/>
            <person name="Gonoi T."/>
            <person name="Mikami Y."/>
        </authorList>
    </citation>
    <scope>NUCLEOTIDE SEQUENCE [LARGE SCALE GENOMIC DNA]</scope>
    <source>
        <strain evidence="3">NBRC 107697</strain>
    </source>
</reference>
<proteinExistence type="predicted"/>
<dbReference type="CDD" id="cd04301">
    <property type="entry name" value="NAT_SF"/>
    <property type="match status" value="1"/>
</dbReference>
<dbReference type="SUPFAM" id="SSF55729">
    <property type="entry name" value="Acyl-CoA N-acyltransferases (Nat)"/>
    <property type="match status" value="1"/>
</dbReference>
<keyword evidence="3" id="KW-1185">Reference proteome</keyword>
<dbReference type="AlphaFoldDB" id="A0A7I9UW24"/>
<dbReference type="InterPro" id="IPR000182">
    <property type="entry name" value="GNAT_dom"/>
</dbReference>
<accession>A0A7I9UW24</accession>
<evidence type="ECO:0000259" key="1">
    <source>
        <dbReference type="PROSITE" id="PS51186"/>
    </source>
</evidence>
<feature type="domain" description="N-acetyltransferase" evidence="1">
    <location>
        <begin position="95"/>
        <end position="228"/>
    </location>
</feature>
<gene>
    <name evidence="2" type="ORF">nbrc107697_14170</name>
</gene>
<dbReference type="PROSITE" id="PS51186">
    <property type="entry name" value="GNAT"/>
    <property type="match status" value="1"/>
</dbReference>
<dbReference type="Gene3D" id="3.40.630.30">
    <property type="match status" value="1"/>
</dbReference>
<dbReference type="InterPro" id="IPR013653">
    <property type="entry name" value="GCN5-like_dom"/>
</dbReference>
<comment type="caution">
    <text evidence="2">The sequence shown here is derived from an EMBL/GenBank/DDBJ whole genome shotgun (WGS) entry which is preliminary data.</text>
</comment>
<dbReference type="InterPro" id="IPR016181">
    <property type="entry name" value="Acyl_CoA_acyltransferase"/>
</dbReference>
<protein>
    <recommendedName>
        <fullName evidence="1">N-acetyltransferase domain-containing protein</fullName>
    </recommendedName>
</protein>
<evidence type="ECO:0000313" key="3">
    <source>
        <dbReference type="Proteomes" id="UP000444980"/>
    </source>
</evidence>
<dbReference type="EMBL" id="BJOU01000001">
    <property type="protein sequence ID" value="GED97378.1"/>
    <property type="molecule type" value="Genomic_DNA"/>
</dbReference>
<dbReference type="GO" id="GO:0016747">
    <property type="term" value="F:acyltransferase activity, transferring groups other than amino-acyl groups"/>
    <property type="evidence" value="ECO:0007669"/>
    <property type="project" value="InterPro"/>
</dbReference>